<gene>
    <name evidence="2" type="ORF">EV702DRAFT_1276974</name>
</gene>
<feature type="transmembrane region" description="Helical" evidence="1">
    <location>
        <begin position="408"/>
        <end position="426"/>
    </location>
</feature>
<protein>
    <submittedName>
        <fullName evidence="2">Uncharacterized protein</fullName>
    </submittedName>
</protein>
<keyword evidence="1" id="KW-0812">Transmembrane</keyword>
<accession>A0A9P7D5T2</accession>
<sequence length="557" mass="62507">MDNPMPESLEKQKIQIVVEGPDEKSDACGVAPVHSVSNQASSSFVWSMPTPSSISSQSCASLSASLRAPSSEGTTLASRSYSSSSTSNPFAYPEITITPSDVKRNDRGRNIPKLSPEFKNGFWVESGQTDFDNTQGYGDWMPHIHPDGALYYFDSKRRIYTDADLSVEDELEIINYYAERLLRQAREKAGFPCNTCELVLERIDIHRVGYYFVEPGKRCVLWLTAVPSWTITRNLERVRSYAQLKYAMEAEYWTHCMFFPNNWTLTVIVLAELEKMILHAVADSITSTTSVIPFDQEELAKMLDLTDRLKGGIDEPFLHAKCIVARFMGDFALAKFFNFCGQPGARLNSDQAIFNKQKPRHSVFIQIVSLCLFCAPCNYAKELDGIWVDKMINRVLWRQFIAKLNDDWCSLALTATVVLNANVAFLTLVVDDAVSRTFSYISAMTSVGVVILGLILVRQNQRKDQNSAEHANALLTRMSHPVFGTESLAIIYSLPYALLMWSMVFFVIAFACMVFRSAMPVTQSAFSATGGLVCVFVFWTVWTTRAASERKDTPGLN</sequence>
<feature type="transmembrane region" description="Helical" evidence="1">
    <location>
        <begin position="496"/>
        <end position="518"/>
    </location>
</feature>
<feature type="transmembrane region" description="Helical" evidence="1">
    <location>
        <begin position="524"/>
        <end position="542"/>
    </location>
</feature>
<proteinExistence type="predicted"/>
<reference evidence="2" key="1">
    <citation type="journal article" date="2020" name="New Phytol.">
        <title>Comparative genomics reveals dynamic genome evolution in host specialist ectomycorrhizal fungi.</title>
        <authorList>
            <person name="Lofgren L.A."/>
            <person name="Nguyen N.H."/>
            <person name="Vilgalys R."/>
            <person name="Ruytinx J."/>
            <person name="Liao H.L."/>
            <person name="Branco S."/>
            <person name="Kuo A."/>
            <person name="LaButti K."/>
            <person name="Lipzen A."/>
            <person name="Andreopoulos W."/>
            <person name="Pangilinan J."/>
            <person name="Riley R."/>
            <person name="Hundley H."/>
            <person name="Na H."/>
            <person name="Barry K."/>
            <person name="Grigoriev I.V."/>
            <person name="Stajich J.E."/>
            <person name="Kennedy P.G."/>
        </authorList>
    </citation>
    <scope>NUCLEOTIDE SEQUENCE</scope>
    <source>
        <strain evidence="2">DOB743</strain>
    </source>
</reference>
<keyword evidence="1" id="KW-0472">Membrane</keyword>
<evidence type="ECO:0000313" key="2">
    <source>
        <dbReference type="EMBL" id="KAG1780062.1"/>
    </source>
</evidence>
<dbReference type="EMBL" id="JABBWD010000010">
    <property type="protein sequence ID" value="KAG1780062.1"/>
    <property type="molecule type" value="Genomic_DNA"/>
</dbReference>
<comment type="caution">
    <text evidence="2">The sequence shown here is derived from an EMBL/GenBank/DDBJ whole genome shotgun (WGS) entry which is preliminary data.</text>
</comment>
<evidence type="ECO:0000256" key="1">
    <source>
        <dbReference type="SAM" id="Phobius"/>
    </source>
</evidence>
<keyword evidence="1" id="KW-1133">Transmembrane helix</keyword>
<dbReference type="AlphaFoldDB" id="A0A9P7D5T2"/>
<dbReference type="Proteomes" id="UP000714275">
    <property type="component" value="Unassembled WGS sequence"/>
</dbReference>
<feature type="transmembrane region" description="Helical" evidence="1">
    <location>
        <begin position="438"/>
        <end position="457"/>
    </location>
</feature>
<keyword evidence="3" id="KW-1185">Reference proteome</keyword>
<dbReference type="OrthoDB" id="2657661at2759"/>
<name>A0A9P7D5T2_9AGAM</name>
<evidence type="ECO:0000313" key="3">
    <source>
        <dbReference type="Proteomes" id="UP000714275"/>
    </source>
</evidence>
<organism evidence="2 3">
    <name type="scientific">Suillus placidus</name>
    <dbReference type="NCBI Taxonomy" id="48579"/>
    <lineage>
        <taxon>Eukaryota</taxon>
        <taxon>Fungi</taxon>
        <taxon>Dikarya</taxon>
        <taxon>Basidiomycota</taxon>
        <taxon>Agaricomycotina</taxon>
        <taxon>Agaricomycetes</taxon>
        <taxon>Agaricomycetidae</taxon>
        <taxon>Boletales</taxon>
        <taxon>Suillineae</taxon>
        <taxon>Suillaceae</taxon>
        <taxon>Suillus</taxon>
    </lineage>
</organism>